<evidence type="ECO:0000313" key="2">
    <source>
        <dbReference type="Proteomes" id="UP001302602"/>
    </source>
</evidence>
<dbReference type="EMBL" id="MU853223">
    <property type="protein sequence ID" value="KAK4128058.1"/>
    <property type="molecule type" value="Genomic_DNA"/>
</dbReference>
<dbReference type="GeneID" id="87833563"/>
<sequence>MSHEAVVFPPIADHEKPDLDLALFRVNKQISAEATHYFYSTNTFILMDSCEQLPGNRKKQETWEHSMKTCPWPNHRLDKINTTNARSLRNIHLHIHTEYFDGSLKLGDFICILGRSAPYLTRLAIVPEAHRKCDASCRALHPYARSRHHNWVVPLSEDAVRHLLVKLRRSMTYRRPGGYRGLKVLQIGGAQGREHMDRISTFGPILSAGTRVQGIEGSVAWRGSFGLMGMLWEDMDAQTRWYDALPGKIGVVTQTKG</sequence>
<name>A0AAN6U7V6_9PEZI</name>
<proteinExistence type="predicted"/>
<gene>
    <name evidence="1" type="ORF">N657DRAFT_685669</name>
</gene>
<protein>
    <submittedName>
        <fullName evidence="1">Uncharacterized protein</fullName>
    </submittedName>
</protein>
<dbReference type="RefSeq" id="XP_062651829.1">
    <property type="nucleotide sequence ID" value="XM_062796795.1"/>
</dbReference>
<dbReference type="AlphaFoldDB" id="A0AAN6U7V6"/>
<comment type="caution">
    <text evidence="1">The sequence shown here is derived from an EMBL/GenBank/DDBJ whole genome shotgun (WGS) entry which is preliminary data.</text>
</comment>
<reference evidence="1" key="2">
    <citation type="submission" date="2023-05" db="EMBL/GenBank/DDBJ databases">
        <authorList>
            <consortium name="Lawrence Berkeley National Laboratory"/>
            <person name="Steindorff A."/>
            <person name="Hensen N."/>
            <person name="Bonometti L."/>
            <person name="Westerberg I."/>
            <person name="Brannstrom I.O."/>
            <person name="Guillou S."/>
            <person name="Cros-Aarteil S."/>
            <person name="Calhoun S."/>
            <person name="Haridas S."/>
            <person name="Kuo A."/>
            <person name="Mondo S."/>
            <person name="Pangilinan J."/>
            <person name="Riley R."/>
            <person name="Labutti K."/>
            <person name="Andreopoulos B."/>
            <person name="Lipzen A."/>
            <person name="Chen C."/>
            <person name="Yanf M."/>
            <person name="Daum C."/>
            <person name="Ng V."/>
            <person name="Clum A."/>
            <person name="Ohm R."/>
            <person name="Martin F."/>
            <person name="Silar P."/>
            <person name="Natvig D."/>
            <person name="Lalanne C."/>
            <person name="Gautier V."/>
            <person name="Ament-Velasquez S.L."/>
            <person name="Kruys A."/>
            <person name="Hutchinson M.I."/>
            <person name="Powell A.J."/>
            <person name="Barry K."/>
            <person name="Miller A.N."/>
            <person name="Grigoriev I.V."/>
            <person name="Debuchy R."/>
            <person name="Gladieux P."/>
            <person name="Thoren M.H."/>
            <person name="Johannesson H."/>
        </authorList>
    </citation>
    <scope>NUCLEOTIDE SEQUENCE</scope>
    <source>
        <strain evidence="1">CBS 731.68</strain>
    </source>
</reference>
<organism evidence="1 2">
    <name type="scientific">Parathielavia appendiculata</name>
    <dbReference type="NCBI Taxonomy" id="2587402"/>
    <lineage>
        <taxon>Eukaryota</taxon>
        <taxon>Fungi</taxon>
        <taxon>Dikarya</taxon>
        <taxon>Ascomycota</taxon>
        <taxon>Pezizomycotina</taxon>
        <taxon>Sordariomycetes</taxon>
        <taxon>Sordariomycetidae</taxon>
        <taxon>Sordariales</taxon>
        <taxon>Chaetomiaceae</taxon>
        <taxon>Parathielavia</taxon>
    </lineage>
</organism>
<evidence type="ECO:0000313" key="1">
    <source>
        <dbReference type="EMBL" id="KAK4128058.1"/>
    </source>
</evidence>
<dbReference type="Proteomes" id="UP001302602">
    <property type="component" value="Unassembled WGS sequence"/>
</dbReference>
<reference evidence="1" key="1">
    <citation type="journal article" date="2023" name="Mol. Phylogenet. Evol.">
        <title>Genome-scale phylogeny and comparative genomics of the fungal order Sordariales.</title>
        <authorList>
            <person name="Hensen N."/>
            <person name="Bonometti L."/>
            <person name="Westerberg I."/>
            <person name="Brannstrom I.O."/>
            <person name="Guillou S."/>
            <person name="Cros-Aarteil S."/>
            <person name="Calhoun S."/>
            <person name="Haridas S."/>
            <person name="Kuo A."/>
            <person name="Mondo S."/>
            <person name="Pangilinan J."/>
            <person name="Riley R."/>
            <person name="LaButti K."/>
            <person name="Andreopoulos B."/>
            <person name="Lipzen A."/>
            <person name="Chen C."/>
            <person name="Yan M."/>
            <person name="Daum C."/>
            <person name="Ng V."/>
            <person name="Clum A."/>
            <person name="Steindorff A."/>
            <person name="Ohm R.A."/>
            <person name="Martin F."/>
            <person name="Silar P."/>
            <person name="Natvig D.O."/>
            <person name="Lalanne C."/>
            <person name="Gautier V."/>
            <person name="Ament-Velasquez S.L."/>
            <person name="Kruys A."/>
            <person name="Hutchinson M.I."/>
            <person name="Powell A.J."/>
            <person name="Barry K."/>
            <person name="Miller A.N."/>
            <person name="Grigoriev I.V."/>
            <person name="Debuchy R."/>
            <person name="Gladieux P."/>
            <person name="Hiltunen Thoren M."/>
            <person name="Johannesson H."/>
        </authorList>
    </citation>
    <scope>NUCLEOTIDE SEQUENCE</scope>
    <source>
        <strain evidence="1">CBS 731.68</strain>
    </source>
</reference>
<keyword evidence="2" id="KW-1185">Reference proteome</keyword>
<accession>A0AAN6U7V6</accession>